<keyword evidence="3" id="KW-1185">Reference proteome</keyword>
<proteinExistence type="predicted"/>
<organism evidence="2 3">
    <name type="scientific">Sistotremastrum niveocremeum HHB9708</name>
    <dbReference type="NCBI Taxonomy" id="1314777"/>
    <lineage>
        <taxon>Eukaryota</taxon>
        <taxon>Fungi</taxon>
        <taxon>Dikarya</taxon>
        <taxon>Basidiomycota</taxon>
        <taxon>Agaricomycotina</taxon>
        <taxon>Agaricomycetes</taxon>
        <taxon>Sistotremastrales</taxon>
        <taxon>Sistotremastraceae</taxon>
        <taxon>Sertulicium</taxon>
        <taxon>Sertulicium niveocremeum</taxon>
    </lineage>
</organism>
<keyword evidence="1" id="KW-0812">Transmembrane</keyword>
<sequence>MLDAQHENRPMPNYYLISMLPFPCLSVLMALERSARKRVDVPIESQDIFDEIISRSSGRSKS</sequence>
<dbReference type="EMBL" id="KV419467">
    <property type="protein sequence ID" value="KZS86804.1"/>
    <property type="molecule type" value="Genomic_DNA"/>
</dbReference>
<protein>
    <submittedName>
        <fullName evidence="2">Uncharacterized protein</fullName>
    </submittedName>
</protein>
<name>A0A164MKN0_9AGAM</name>
<gene>
    <name evidence="2" type="ORF">SISNIDRAFT_461472</name>
</gene>
<evidence type="ECO:0000313" key="3">
    <source>
        <dbReference type="Proteomes" id="UP000076722"/>
    </source>
</evidence>
<keyword evidence="1" id="KW-0472">Membrane</keyword>
<evidence type="ECO:0000256" key="1">
    <source>
        <dbReference type="SAM" id="Phobius"/>
    </source>
</evidence>
<dbReference type="AlphaFoldDB" id="A0A164MKN0"/>
<dbReference type="Proteomes" id="UP000076722">
    <property type="component" value="Unassembled WGS sequence"/>
</dbReference>
<evidence type="ECO:0000313" key="2">
    <source>
        <dbReference type="EMBL" id="KZS86804.1"/>
    </source>
</evidence>
<feature type="transmembrane region" description="Helical" evidence="1">
    <location>
        <begin position="12"/>
        <end position="31"/>
    </location>
</feature>
<reference evidence="2 3" key="1">
    <citation type="journal article" date="2016" name="Mol. Biol. Evol.">
        <title>Comparative Genomics of Early-Diverging Mushroom-Forming Fungi Provides Insights into the Origins of Lignocellulose Decay Capabilities.</title>
        <authorList>
            <person name="Nagy L.G."/>
            <person name="Riley R."/>
            <person name="Tritt A."/>
            <person name="Adam C."/>
            <person name="Daum C."/>
            <person name="Floudas D."/>
            <person name="Sun H."/>
            <person name="Yadav J.S."/>
            <person name="Pangilinan J."/>
            <person name="Larsson K.H."/>
            <person name="Matsuura K."/>
            <person name="Barry K."/>
            <person name="Labutti K."/>
            <person name="Kuo R."/>
            <person name="Ohm R.A."/>
            <person name="Bhattacharya S.S."/>
            <person name="Shirouzu T."/>
            <person name="Yoshinaga Y."/>
            <person name="Martin F.M."/>
            <person name="Grigoriev I.V."/>
            <person name="Hibbett D.S."/>
        </authorList>
    </citation>
    <scope>NUCLEOTIDE SEQUENCE [LARGE SCALE GENOMIC DNA]</scope>
    <source>
        <strain evidence="2 3">HHB9708</strain>
    </source>
</reference>
<accession>A0A164MKN0</accession>
<keyword evidence="1" id="KW-1133">Transmembrane helix</keyword>